<protein>
    <submittedName>
        <fullName evidence="1">CLUMA_CG006645, isoform A</fullName>
    </submittedName>
</protein>
<accession>A0A1J1HYM4</accession>
<proteinExistence type="predicted"/>
<dbReference type="AlphaFoldDB" id="A0A1J1HYM4"/>
<name>A0A1J1HYM4_9DIPT</name>
<organism evidence="1 2">
    <name type="scientific">Clunio marinus</name>
    <dbReference type="NCBI Taxonomy" id="568069"/>
    <lineage>
        <taxon>Eukaryota</taxon>
        <taxon>Metazoa</taxon>
        <taxon>Ecdysozoa</taxon>
        <taxon>Arthropoda</taxon>
        <taxon>Hexapoda</taxon>
        <taxon>Insecta</taxon>
        <taxon>Pterygota</taxon>
        <taxon>Neoptera</taxon>
        <taxon>Endopterygota</taxon>
        <taxon>Diptera</taxon>
        <taxon>Nematocera</taxon>
        <taxon>Chironomoidea</taxon>
        <taxon>Chironomidae</taxon>
        <taxon>Clunio</taxon>
    </lineage>
</organism>
<evidence type="ECO:0000313" key="1">
    <source>
        <dbReference type="EMBL" id="CRK93051.1"/>
    </source>
</evidence>
<sequence>MRRNKIAIDVIDRKKNKALSMVRETPLPSILARNKNPHPISVTLVKHIANNNTPRNLCNRNNVLLENKHVSL</sequence>
<keyword evidence="2" id="KW-1185">Reference proteome</keyword>
<dbReference type="EMBL" id="CVRI01000036">
    <property type="protein sequence ID" value="CRK93051.1"/>
    <property type="molecule type" value="Genomic_DNA"/>
</dbReference>
<evidence type="ECO:0000313" key="2">
    <source>
        <dbReference type="Proteomes" id="UP000183832"/>
    </source>
</evidence>
<gene>
    <name evidence="1" type="ORF">CLUMA_CG006645</name>
</gene>
<reference evidence="1 2" key="1">
    <citation type="submission" date="2015-04" db="EMBL/GenBank/DDBJ databases">
        <authorList>
            <person name="Syromyatnikov M.Y."/>
            <person name="Popov V.N."/>
        </authorList>
    </citation>
    <scope>NUCLEOTIDE SEQUENCE [LARGE SCALE GENOMIC DNA]</scope>
</reference>
<dbReference type="Proteomes" id="UP000183832">
    <property type="component" value="Unassembled WGS sequence"/>
</dbReference>